<dbReference type="GO" id="GO:0010997">
    <property type="term" value="F:anaphase-promoting complex binding"/>
    <property type="evidence" value="ECO:0007669"/>
    <property type="project" value="TreeGrafter"/>
</dbReference>
<keyword evidence="3" id="KW-0539">Nucleus</keyword>
<sequence>MNTETKEALSDEESILDKIESQLEADNENAEEIDHESGEENDEYLVEDDIDMSEKPKKRNTMIDDEAEVSDNESELGNGNDEENANIEDAEIDEELKSGDESDGESSDESSCESEEEDDNKPRKGRILKAFEDSDDEKDENVSNNDLSNDLIEKDPYINDNLSQEDELIQLAQANKSISEDIFSTQDSTCTVVGLSKNNKETISAELGTFSILNVVPTCIEDMEYARLPDSMNIISETQPSDTNLDAIAGLCSGNFTDDLAPTQIENSQLTPSLEIGDDIAALCTGKFYDNPFVSQVDLSENGESAPKTDEVNTEAISELSLDKDLKCDKNDKANDILKGILDELDGPDFDTTKQNKYFLVESKNETVRKKFVIESDDETNDPGPADGKVKRKIRKRKLEERALQISDDEESGDEYESDIEDEADTDNKVYEYDSEENEVEVKQVPAKKKKMGEFFENEAELTSEDEWVGSGDEDEAGLDRMEREEGDDEIFHQGKLQRELGEIHMREVLDQDKREVRLIQELLFEDADLGDGHRQRRFKWRNIDGEEDTGAIVDEFGDSQEDEFESEEQWRKQRHEREMFLRKLHENDDKDDELTNAINRTAIIKANLSSRTMSNLISEPKPTEAAGKENSNVQKRKADPSESSPQVIKKIKTSNKYTLFDRLLKEI</sequence>
<feature type="compositionally biased region" description="Basic and acidic residues" evidence="4">
    <location>
        <begin position="478"/>
        <end position="489"/>
    </location>
</feature>
<feature type="compositionally biased region" description="Acidic residues" evidence="4">
    <location>
        <begin position="23"/>
        <end position="51"/>
    </location>
</feature>
<proteinExistence type="predicted"/>
<feature type="compositionally biased region" description="Acidic residues" evidence="4">
    <location>
        <begin position="407"/>
        <end position="425"/>
    </location>
</feature>
<keyword evidence="6" id="KW-1185">Reference proteome</keyword>
<gene>
    <name evidence="5" type="ORF">LSINAPIS_LOCUS11968</name>
</gene>
<dbReference type="GO" id="GO:0033314">
    <property type="term" value="P:mitotic DNA replication checkpoint signaling"/>
    <property type="evidence" value="ECO:0007669"/>
    <property type="project" value="TreeGrafter"/>
</dbReference>
<keyword evidence="2" id="KW-0597">Phosphoprotein</keyword>
<feature type="compositionally biased region" description="Acidic residues" evidence="4">
    <location>
        <begin position="101"/>
        <end position="119"/>
    </location>
</feature>
<evidence type="ECO:0000256" key="3">
    <source>
        <dbReference type="ARBA" id="ARBA00023242"/>
    </source>
</evidence>
<dbReference type="GO" id="GO:0005634">
    <property type="term" value="C:nucleus"/>
    <property type="evidence" value="ECO:0007669"/>
    <property type="project" value="UniProtKB-SubCell"/>
</dbReference>
<dbReference type="PANTHER" id="PTHR14396">
    <property type="entry name" value="CLASPIN"/>
    <property type="match status" value="1"/>
</dbReference>
<feature type="compositionally biased region" description="Acidic residues" evidence="4">
    <location>
        <begin position="459"/>
        <end position="477"/>
    </location>
</feature>
<feature type="region of interest" description="Disordered" evidence="4">
    <location>
        <begin position="459"/>
        <end position="489"/>
    </location>
</feature>
<evidence type="ECO:0008006" key="7">
    <source>
        <dbReference type="Google" id="ProtNLM"/>
    </source>
</evidence>
<dbReference type="EMBL" id="FZQP02005443">
    <property type="protein sequence ID" value="VVD01582.1"/>
    <property type="molecule type" value="Genomic_DNA"/>
</dbReference>
<feature type="region of interest" description="Disordered" evidence="4">
    <location>
        <begin position="23"/>
        <end position="152"/>
    </location>
</feature>
<name>A0A5E4QWH9_9NEOP</name>
<evidence type="ECO:0000256" key="4">
    <source>
        <dbReference type="SAM" id="MobiDB-lite"/>
    </source>
</evidence>
<organism evidence="5 6">
    <name type="scientific">Leptidea sinapis</name>
    <dbReference type="NCBI Taxonomy" id="189913"/>
    <lineage>
        <taxon>Eukaryota</taxon>
        <taxon>Metazoa</taxon>
        <taxon>Ecdysozoa</taxon>
        <taxon>Arthropoda</taxon>
        <taxon>Hexapoda</taxon>
        <taxon>Insecta</taxon>
        <taxon>Pterygota</taxon>
        <taxon>Neoptera</taxon>
        <taxon>Endopterygota</taxon>
        <taxon>Lepidoptera</taxon>
        <taxon>Glossata</taxon>
        <taxon>Ditrysia</taxon>
        <taxon>Papilionoidea</taxon>
        <taxon>Pieridae</taxon>
        <taxon>Dismorphiinae</taxon>
        <taxon>Leptidea</taxon>
    </lineage>
</organism>
<protein>
    <recommendedName>
        <fullName evidence="7">Claspin</fullName>
    </recommendedName>
</protein>
<comment type="subcellular location">
    <subcellularLocation>
        <location evidence="1">Nucleus</location>
    </subcellularLocation>
</comment>
<dbReference type="InterPro" id="IPR024146">
    <property type="entry name" value="Claspin"/>
</dbReference>
<feature type="compositionally biased region" description="Acidic residues" evidence="4">
    <location>
        <begin position="63"/>
        <end position="94"/>
    </location>
</feature>
<evidence type="ECO:0000313" key="5">
    <source>
        <dbReference type="EMBL" id="VVD01582.1"/>
    </source>
</evidence>
<dbReference type="AlphaFoldDB" id="A0A5E4QWH9"/>
<accession>A0A5E4QWH9</accession>
<evidence type="ECO:0000256" key="1">
    <source>
        <dbReference type="ARBA" id="ARBA00004123"/>
    </source>
</evidence>
<reference evidence="5 6" key="1">
    <citation type="submission" date="2017-07" db="EMBL/GenBank/DDBJ databases">
        <authorList>
            <person name="Talla V."/>
            <person name="Backstrom N."/>
        </authorList>
    </citation>
    <scope>NUCLEOTIDE SEQUENCE [LARGE SCALE GENOMIC DNA]</scope>
</reference>
<dbReference type="Proteomes" id="UP000324832">
    <property type="component" value="Unassembled WGS sequence"/>
</dbReference>
<feature type="region of interest" description="Disordered" evidence="4">
    <location>
        <begin position="402"/>
        <end position="428"/>
    </location>
</feature>
<evidence type="ECO:0000313" key="6">
    <source>
        <dbReference type="Proteomes" id="UP000324832"/>
    </source>
</evidence>
<dbReference type="PANTHER" id="PTHR14396:SF10">
    <property type="entry name" value="CLASPIN"/>
    <property type="match status" value="1"/>
</dbReference>
<evidence type="ECO:0000256" key="2">
    <source>
        <dbReference type="ARBA" id="ARBA00022553"/>
    </source>
</evidence>
<dbReference type="GO" id="GO:0007095">
    <property type="term" value="P:mitotic G2 DNA damage checkpoint signaling"/>
    <property type="evidence" value="ECO:0007669"/>
    <property type="project" value="TreeGrafter"/>
</dbReference>
<feature type="region of interest" description="Disordered" evidence="4">
    <location>
        <begin position="610"/>
        <end position="650"/>
    </location>
</feature>